<keyword evidence="1" id="KW-0472">Membrane</keyword>
<accession>A0A3B1E0G9</accession>
<dbReference type="EMBL" id="UOGL01000641">
    <property type="protein sequence ID" value="VAX42318.1"/>
    <property type="molecule type" value="Genomic_DNA"/>
</dbReference>
<protein>
    <recommendedName>
        <fullName evidence="3">DUF1571 domain-containing protein</fullName>
    </recommendedName>
</protein>
<keyword evidence="1" id="KW-0812">Transmembrane</keyword>
<feature type="transmembrane region" description="Helical" evidence="1">
    <location>
        <begin position="12"/>
        <end position="35"/>
    </location>
</feature>
<dbReference type="InterPro" id="IPR011465">
    <property type="entry name" value="DUF1571"/>
</dbReference>
<proteinExistence type="predicted"/>
<evidence type="ECO:0008006" key="3">
    <source>
        <dbReference type="Google" id="ProtNLM"/>
    </source>
</evidence>
<sequence length="325" mass="36926">MKIILFRKLPRLILGRNSIAIMIAFATISLLYFQFQATPAGADPKAALKRHALEQMIPTQMAELTLPTTNSGAGQGAGTLSGASALRVNLLMLEKGHARLSKVPDYTATFFRHERIRGKMGTPQLMQLKMRHAPFSIYLKWLTGADGQEVLYIENENDGKMIVHPGGWKGNLVSSVNLDPSGSKAMQDSRNPITEAGLLKLMEILIDNRKRDLKNDIGSLSTMLDNQVVDDHDCFCFVIEYSDADRKKLPVDNPYRKSVIYIDKELLFPIHIQNYTWLTEEQQHAKNVDEMTLVERYSYKDIQLNTKLVSKDFDHANLEYHFTRR</sequence>
<gene>
    <name evidence="2" type="ORF">MNBD_PLANCTO02-1999</name>
</gene>
<keyword evidence="1" id="KW-1133">Transmembrane helix</keyword>
<dbReference type="Gene3D" id="2.50.20.10">
    <property type="entry name" value="Lipoprotein localisation LolA/LolB/LppX"/>
    <property type="match status" value="1"/>
</dbReference>
<name>A0A3B1E0G9_9ZZZZ</name>
<evidence type="ECO:0000256" key="1">
    <source>
        <dbReference type="SAM" id="Phobius"/>
    </source>
</evidence>
<organism evidence="2">
    <name type="scientific">hydrothermal vent metagenome</name>
    <dbReference type="NCBI Taxonomy" id="652676"/>
    <lineage>
        <taxon>unclassified sequences</taxon>
        <taxon>metagenomes</taxon>
        <taxon>ecological metagenomes</taxon>
    </lineage>
</organism>
<dbReference type="AlphaFoldDB" id="A0A3B1E0G9"/>
<evidence type="ECO:0000313" key="2">
    <source>
        <dbReference type="EMBL" id="VAX42318.1"/>
    </source>
</evidence>
<dbReference type="Pfam" id="PF07608">
    <property type="entry name" value="DUF1571"/>
    <property type="match status" value="1"/>
</dbReference>
<reference evidence="2" key="1">
    <citation type="submission" date="2018-06" db="EMBL/GenBank/DDBJ databases">
        <authorList>
            <person name="Zhirakovskaya E."/>
        </authorList>
    </citation>
    <scope>NUCLEOTIDE SEQUENCE</scope>
</reference>